<dbReference type="GeneID" id="7808900"/>
<dbReference type="Proteomes" id="UP000006818">
    <property type="component" value="Chromosome"/>
</dbReference>
<evidence type="ECO:0000313" key="2">
    <source>
        <dbReference type="Proteomes" id="UP000006818"/>
    </source>
</evidence>
<dbReference type="HOGENOM" id="CLU_2893434_0_0_2"/>
<organism evidence="1 2">
    <name type="scientific">Saccharolobus islandicus (strain Y.N.15.51 / Yellowstone #2)</name>
    <name type="common">Sulfolobus islandicus</name>
    <dbReference type="NCBI Taxonomy" id="419942"/>
    <lineage>
        <taxon>Archaea</taxon>
        <taxon>Thermoproteota</taxon>
        <taxon>Thermoprotei</taxon>
        <taxon>Sulfolobales</taxon>
        <taxon>Sulfolobaceae</taxon>
        <taxon>Saccharolobus</taxon>
    </lineage>
</organism>
<protein>
    <submittedName>
        <fullName evidence="1">Uncharacterized protein</fullName>
    </submittedName>
</protein>
<gene>
    <name evidence="1" type="ordered locus">YN1551_2291</name>
</gene>
<dbReference type="AlphaFoldDB" id="C3NK30"/>
<dbReference type="KEGG" id="sin:YN1551_2291"/>
<proteinExistence type="predicted"/>
<reference evidence="1 2" key="1">
    <citation type="journal article" date="2009" name="Proc. Natl. Acad. Sci. U.S.A.">
        <title>Biogeography of the Sulfolobus islandicus pan-genome.</title>
        <authorList>
            <person name="Reno M.L."/>
            <person name="Held N.L."/>
            <person name="Fields C.J."/>
            <person name="Burke P.V."/>
            <person name="Whitaker R.J."/>
        </authorList>
    </citation>
    <scope>NUCLEOTIDE SEQUENCE [LARGE SCALE GENOMIC DNA]</scope>
    <source>
        <strain evidence="2">Y.N.15.51 / Yellowstone #2</strain>
    </source>
</reference>
<dbReference type="RefSeq" id="WP_012717840.1">
    <property type="nucleotide sequence ID" value="NC_012623.1"/>
</dbReference>
<evidence type="ECO:0000313" key="1">
    <source>
        <dbReference type="EMBL" id="ACP49273.1"/>
    </source>
</evidence>
<dbReference type="EMBL" id="CP001404">
    <property type="protein sequence ID" value="ACP49273.1"/>
    <property type="molecule type" value="Genomic_DNA"/>
</dbReference>
<accession>C3NK30</accession>
<sequence>MNKISYIRSSVASPKEINLDYVKEFIMKNEYILNKNKESFNIIYLIDNARQIAEECNTKYIS</sequence>
<name>C3NK30_SACI1</name>